<accession>A0ABT0WDV0</accession>
<dbReference type="HAMAP" id="MF_01861">
    <property type="entry name" value="UPF0738"/>
    <property type="match status" value="1"/>
</dbReference>
<keyword evidence="3" id="KW-1185">Reference proteome</keyword>
<reference evidence="2 3" key="1">
    <citation type="submission" date="2022-06" db="EMBL/GenBank/DDBJ databases">
        <authorList>
            <person name="Jeon C.O."/>
        </authorList>
    </citation>
    <scope>NUCLEOTIDE SEQUENCE [LARGE SCALE GENOMIC DNA]</scope>
    <source>
        <strain evidence="2 3">KCTC 13943</strain>
    </source>
</reference>
<dbReference type="InterPro" id="IPR020908">
    <property type="entry name" value="UPF0738"/>
</dbReference>
<dbReference type="Proteomes" id="UP001523262">
    <property type="component" value="Unassembled WGS sequence"/>
</dbReference>
<dbReference type="EMBL" id="JAMQCR010000001">
    <property type="protein sequence ID" value="MCM2533679.1"/>
    <property type="molecule type" value="Genomic_DNA"/>
</dbReference>
<evidence type="ECO:0000313" key="2">
    <source>
        <dbReference type="EMBL" id="MCM2533679.1"/>
    </source>
</evidence>
<comment type="similarity">
    <text evidence="1">Belongs to the UPF0738 family.</text>
</comment>
<protein>
    <recommendedName>
        <fullName evidence="1">UPF0738 protein NDK43_16415</fullName>
    </recommendedName>
</protein>
<organism evidence="2 3">
    <name type="scientific">Neobacillus pocheonensis</name>
    <dbReference type="NCBI Taxonomy" id="363869"/>
    <lineage>
        <taxon>Bacteria</taxon>
        <taxon>Bacillati</taxon>
        <taxon>Bacillota</taxon>
        <taxon>Bacilli</taxon>
        <taxon>Bacillales</taxon>
        <taxon>Bacillaceae</taxon>
        <taxon>Neobacillus</taxon>
    </lineage>
</organism>
<comment type="caution">
    <text evidence="2">The sequence shown here is derived from an EMBL/GenBank/DDBJ whole genome shotgun (WGS) entry which is preliminary data.</text>
</comment>
<name>A0ABT0WDV0_9BACI</name>
<evidence type="ECO:0000256" key="1">
    <source>
        <dbReference type="HAMAP-Rule" id="MF_01861"/>
    </source>
</evidence>
<sequence>MKKRIIIMSSCLKNNRLELKAGESINKLQPAEQILVDSDHFSFIYLMEDKQDYTYIVLPETAWPHLKAAMDQKIPVWITFNEEQLELTNFHDELEYVLSNIQGNSNYGEEMVKKVEGIFYR</sequence>
<evidence type="ECO:0000313" key="3">
    <source>
        <dbReference type="Proteomes" id="UP001523262"/>
    </source>
</evidence>
<proteinExistence type="inferred from homology"/>
<gene>
    <name evidence="2" type="ORF">NDK43_16415</name>
</gene>
<dbReference type="Pfam" id="PF19785">
    <property type="entry name" value="UPF0738"/>
    <property type="match status" value="1"/>
</dbReference>